<gene>
    <name evidence="2" type="ORF">D7I44_17005</name>
</gene>
<dbReference type="SUPFAM" id="SSF101898">
    <property type="entry name" value="NHL repeat"/>
    <property type="match status" value="1"/>
</dbReference>
<feature type="chain" id="PRO_5017248626" evidence="1">
    <location>
        <begin position="23"/>
        <end position="386"/>
    </location>
</feature>
<keyword evidence="3" id="KW-1185">Reference proteome</keyword>
<dbReference type="InterPro" id="IPR011042">
    <property type="entry name" value="6-blade_b-propeller_TolB-like"/>
</dbReference>
<dbReference type="Proteomes" id="UP000275069">
    <property type="component" value="Chromosome"/>
</dbReference>
<protein>
    <submittedName>
        <fullName evidence="2">ScyD/ScyE family protein</fullName>
    </submittedName>
</protein>
<keyword evidence="1" id="KW-0732">Signal</keyword>
<dbReference type="KEGG" id="gry:D7I44_17005"/>
<dbReference type="AlphaFoldDB" id="A0A387BVW6"/>
<proteinExistence type="predicted"/>
<dbReference type="InterPro" id="IPR048031">
    <property type="entry name" value="ScyD/ScyE-like"/>
</dbReference>
<dbReference type="EMBL" id="CP032624">
    <property type="protein sequence ID" value="AYG05049.1"/>
    <property type="molecule type" value="Genomic_DNA"/>
</dbReference>
<evidence type="ECO:0000313" key="3">
    <source>
        <dbReference type="Proteomes" id="UP000275069"/>
    </source>
</evidence>
<feature type="signal peptide" evidence="1">
    <location>
        <begin position="1"/>
        <end position="22"/>
    </location>
</feature>
<dbReference type="Gene3D" id="2.120.10.30">
    <property type="entry name" value="TolB, C-terminal domain"/>
    <property type="match status" value="1"/>
</dbReference>
<reference evidence="2 3" key="1">
    <citation type="submission" date="2018-09" db="EMBL/GenBank/DDBJ databases">
        <title>Genome sequencing of strain 2DFW10M-5.</title>
        <authorList>
            <person name="Heo J."/>
            <person name="Kim S.-J."/>
            <person name="Kwon S.-W."/>
        </authorList>
    </citation>
    <scope>NUCLEOTIDE SEQUENCE [LARGE SCALE GENOMIC DNA]</scope>
    <source>
        <strain evidence="2 3">2DFW10M-5</strain>
    </source>
</reference>
<evidence type="ECO:0000313" key="2">
    <source>
        <dbReference type="EMBL" id="AYG05049.1"/>
    </source>
</evidence>
<dbReference type="NCBIfam" id="NF033206">
    <property type="entry name" value="ScyE_fam"/>
    <property type="match status" value="1"/>
</dbReference>
<sequence length="386" mass="38226">MFALGGLAAMLLSVAAGSAAFAQAPLHPGPPPSRPPVHQPTLSVAATGVDSPRHLAFGPDGALYVAEAGAGGVDPARCVAVPSQLGGTTEACVGKTGAIGKLAHGKVTPVLSGLESVSQADTGEVLGPSAVAFGKGQLIVTMQDFTVQSDGSNLLLTGDELGKLVTAAFGAPSYSWQLTPDLAAFAAAKPQTASSLGSGPGETAYDSDPYDVVAYRGGYAIADAAANDVLWLAPSGQLSKLATLPATSDGQAVPDALTVGPDGALYVGGLRGAPSTPGSADVYRVVPGQAPTVYATGFSAITDLAFDRQGALLVLEFNTGGLLGAPSTPGDLVKVASTPGHPHTVLVPNLVTPTGLAVGSDGAIYIANFGMGRQGGPNPGEIDVLK</sequence>
<name>A0A387BVW6_9MICO</name>
<organism evidence="2 3">
    <name type="scientific">Gryllotalpicola protaetiae</name>
    <dbReference type="NCBI Taxonomy" id="2419771"/>
    <lineage>
        <taxon>Bacteria</taxon>
        <taxon>Bacillati</taxon>
        <taxon>Actinomycetota</taxon>
        <taxon>Actinomycetes</taxon>
        <taxon>Micrococcales</taxon>
        <taxon>Microbacteriaceae</taxon>
        <taxon>Gryllotalpicola</taxon>
    </lineage>
</organism>
<evidence type="ECO:0000256" key="1">
    <source>
        <dbReference type="SAM" id="SignalP"/>
    </source>
</evidence>
<dbReference type="OrthoDB" id="928769at2"/>
<accession>A0A387BVW6</accession>